<feature type="domain" description="YetF C-terminal" evidence="8">
    <location>
        <begin position="80"/>
        <end position="198"/>
    </location>
</feature>
<evidence type="ECO:0000259" key="8">
    <source>
        <dbReference type="Pfam" id="PF04239"/>
    </source>
</evidence>
<comment type="similarity">
    <text evidence="2">Belongs to the UPF0702 family.</text>
</comment>
<keyword evidence="10" id="KW-1185">Reference proteome</keyword>
<evidence type="ECO:0000256" key="2">
    <source>
        <dbReference type="ARBA" id="ARBA00006448"/>
    </source>
</evidence>
<evidence type="ECO:0000256" key="4">
    <source>
        <dbReference type="ARBA" id="ARBA00022692"/>
    </source>
</evidence>
<gene>
    <name evidence="9" type="ORF">SAMN05216389_11413</name>
</gene>
<organism evidence="9 10">
    <name type="scientific">Oceanobacillus limi</name>
    <dbReference type="NCBI Taxonomy" id="930131"/>
    <lineage>
        <taxon>Bacteria</taxon>
        <taxon>Bacillati</taxon>
        <taxon>Bacillota</taxon>
        <taxon>Bacilli</taxon>
        <taxon>Bacillales</taxon>
        <taxon>Bacillaceae</taxon>
        <taxon>Oceanobacillus</taxon>
    </lineage>
</organism>
<dbReference type="InterPro" id="IPR007353">
    <property type="entry name" value="DUF421"/>
</dbReference>
<protein>
    <submittedName>
        <fullName evidence="9">Uncharacterized membrane protein YcaP, DUF421 family</fullName>
    </submittedName>
</protein>
<dbReference type="InterPro" id="IPR023090">
    <property type="entry name" value="UPF0702_alpha/beta_dom_sf"/>
</dbReference>
<dbReference type="Proteomes" id="UP000198618">
    <property type="component" value="Unassembled WGS sequence"/>
</dbReference>
<evidence type="ECO:0000256" key="7">
    <source>
        <dbReference type="SAM" id="Phobius"/>
    </source>
</evidence>
<dbReference type="RefSeq" id="WP_090870975.1">
    <property type="nucleotide sequence ID" value="NZ_FOHE01000014.1"/>
</dbReference>
<keyword evidence="5 7" id="KW-1133">Transmembrane helix</keyword>
<keyword evidence="6 7" id="KW-0472">Membrane</keyword>
<evidence type="ECO:0000313" key="9">
    <source>
        <dbReference type="EMBL" id="SET53293.1"/>
    </source>
</evidence>
<comment type="subcellular location">
    <subcellularLocation>
        <location evidence="1">Cell membrane</location>
        <topology evidence="1">Multi-pass membrane protein</topology>
    </subcellularLocation>
</comment>
<keyword evidence="4 7" id="KW-0812">Transmembrane</keyword>
<proteinExistence type="inferred from homology"/>
<dbReference type="Gene3D" id="3.30.240.20">
    <property type="entry name" value="bsu07140 like domains"/>
    <property type="match status" value="1"/>
</dbReference>
<dbReference type="GO" id="GO:0005886">
    <property type="term" value="C:plasma membrane"/>
    <property type="evidence" value="ECO:0007669"/>
    <property type="project" value="UniProtKB-SubCell"/>
</dbReference>
<feature type="transmembrane region" description="Helical" evidence="7">
    <location>
        <begin position="31"/>
        <end position="49"/>
    </location>
</feature>
<dbReference type="AlphaFoldDB" id="A0A1I0F5Q5"/>
<dbReference type="OrthoDB" id="1796697at2"/>
<dbReference type="EMBL" id="FOHE01000014">
    <property type="protein sequence ID" value="SET53293.1"/>
    <property type="molecule type" value="Genomic_DNA"/>
</dbReference>
<evidence type="ECO:0000256" key="3">
    <source>
        <dbReference type="ARBA" id="ARBA00022475"/>
    </source>
</evidence>
<feature type="transmembrane region" description="Helical" evidence="7">
    <location>
        <begin position="6"/>
        <end position="24"/>
    </location>
</feature>
<feature type="transmembrane region" description="Helical" evidence="7">
    <location>
        <begin position="55"/>
        <end position="75"/>
    </location>
</feature>
<dbReference type="PANTHER" id="PTHR34582:SF2">
    <property type="entry name" value="UPF0702 TRANSMEMBRANE PROTEIN YDFR"/>
    <property type="match status" value="1"/>
</dbReference>
<name>A0A1I0F5Q5_9BACI</name>
<evidence type="ECO:0000256" key="5">
    <source>
        <dbReference type="ARBA" id="ARBA00022989"/>
    </source>
</evidence>
<evidence type="ECO:0000256" key="6">
    <source>
        <dbReference type="ARBA" id="ARBA00023136"/>
    </source>
</evidence>
<evidence type="ECO:0000313" key="10">
    <source>
        <dbReference type="Proteomes" id="UP000198618"/>
    </source>
</evidence>
<dbReference type="STRING" id="930131.SAMN05216389_11413"/>
<accession>A0A1I0F5Q5</accession>
<reference evidence="9 10" key="1">
    <citation type="submission" date="2016-10" db="EMBL/GenBank/DDBJ databases">
        <authorList>
            <person name="de Groot N.N."/>
        </authorList>
    </citation>
    <scope>NUCLEOTIDE SEQUENCE [LARGE SCALE GENOMIC DNA]</scope>
    <source>
        <strain evidence="9 10">IBRC-M 10780</strain>
    </source>
</reference>
<dbReference type="Pfam" id="PF04239">
    <property type="entry name" value="DUF421"/>
    <property type="match status" value="1"/>
</dbReference>
<sequence>MDLDWIWKAVVVVVAGTILLRVAGRKSISQMTLPQTVIMIGIGSLLIQPVAGENIWRTVGAGGVLVITLVLMEYLQIKGNPFEKFISGNSKVIIEDGRLNEQNLRKVRLTVDQLEGNLRQRNVTKIEDVQYATLEPNGQLGFKLKPDAEPVTKKEFKQLIDLINQVSAQIPTNAKIIEMSEQINQMKQQIDQKKIEDDIFTEVTNKGHDKQVPKHLQ</sequence>
<evidence type="ECO:0000256" key="1">
    <source>
        <dbReference type="ARBA" id="ARBA00004651"/>
    </source>
</evidence>
<keyword evidence="3" id="KW-1003">Cell membrane</keyword>
<dbReference type="PANTHER" id="PTHR34582">
    <property type="entry name" value="UPF0702 TRANSMEMBRANE PROTEIN YCAP"/>
    <property type="match status" value="1"/>
</dbReference>